<protein>
    <recommendedName>
        <fullName evidence="1">LssY-like C-terminal domain-containing protein</fullName>
    </recommendedName>
</protein>
<proteinExistence type="predicted"/>
<gene>
    <name evidence="2" type="ORF">AMST5_04044</name>
</gene>
<dbReference type="EMBL" id="OY288114">
    <property type="protein sequence ID" value="CAJ0890360.1"/>
    <property type="molecule type" value="Genomic_DNA"/>
</dbReference>
<evidence type="ECO:0000259" key="1">
    <source>
        <dbReference type="Pfam" id="PF14067"/>
    </source>
</evidence>
<organism evidence="2">
    <name type="scientific">freshwater sediment metagenome</name>
    <dbReference type="NCBI Taxonomy" id="556182"/>
    <lineage>
        <taxon>unclassified sequences</taxon>
        <taxon>metagenomes</taxon>
        <taxon>ecological metagenomes</taxon>
    </lineage>
</organism>
<name>A0AA48M7E8_9ZZZZ</name>
<dbReference type="AlphaFoldDB" id="A0AA48M7E8"/>
<sequence length="428" mass="47838">MTSKSALISGLLLLGGFLVLLVVGSVEFNPDPSADRSFISRAESQTAAGLKVSASALGPEESQRSFGEDLARYNIQPLWISIENNTDTSLHLLPVATDPAYYSPYEVSYRFHGLFSSTENRKRDAFFLNRQIKSVLEPHTVTSGFIYTVLDAGMKFAPVLIEGDGRKEKFEFVLRIPGARFLGQNLATESPYRDTQIRDVDLSALKRTLQTYPCCTTDASGTKQGDPLNIAIVESASDAIAAVASRDWHLVQTLDVDSAIDTARAFLFRDPYSTSPVSPLYLFGRKEDFALQKARSTINERIHLRLWLAPEKYHSRRVWVGQISRDIGVELTDKAWNLTTHKIGPDVDFDRFYLLQDLLLSGFLDRYGYVAGVGAAPILKPRTNLTGDQYYTDGLRLVLFLSDRKTALEEVRQLPWETPQSERTGAPR</sequence>
<accession>A0AA48M7E8</accession>
<evidence type="ECO:0000313" key="2">
    <source>
        <dbReference type="EMBL" id="CAJ0890360.1"/>
    </source>
</evidence>
<reference evidence="2" key="1">
    <citation type="submission" date="2023-07" db="EMBL/GenBank/DDBJ databases">
        <authorList>
            <person name="Pelsma A.J. K."/>
        </authorList>
    </citation>
    <scope>NUCLEOTIDE SEQUENCE</scope>
</reference>
<feature type="domain" description="LssY-like C-terminal" evidence="1">
    <location>
        <begin position="210"/>
        <end position="394"/>
    </location>
</feature>
<dbReference type="Pfam" id="PF14067">
    <property type="entry name" value="LssY_C"/>
    <property type="match status" value="1"/>
</dbReference>
<dbReference type="InterPro" id="IPR025902">
    <property type="entry name" value="LssY-like-C_dom"/>
</dbReference>